<keyword evidence="7" id="KW-0496">Mitochondrion</keyword>
<protein>
    <submittedName>
        <fullName evidence="7">Ribosomal protein S7</fullName>
    </submittedName>
</protein>
<dbReference type="InterPro" id="IPR005717">
    <property type="entry name" value="Ribosomal_uS7_bac/org-type"/>
</dbReference>
<keyword evidence="2" id="KW-0699">rRNA-binding</keyword>
<evidence type="ECO:0000256" key="2">
    <source>
        <dbReference type="ARBA" id="ARBA00022730"/>
    </source>
</evidence>
<dbReference type="CDD" id="cd15484">
    <property type="entry name" value="uS7_plant"/>
    <property type="match status" value="1"/>
</dbReference>
<keyword evidence="5" id="KW-0687">Ribonucleoprotein</keyword>
<accession>A0A8F6YEU1</accession>
<sequence>MNRKISQVSLFEPLILENCKVQQLIQKFINICMIHGKKTQSRAIVYKTFYCLANENLSMNVITHFVNAIENVKPILEVRKVRISGTTQLVPSIIPKSRQETLALRWILEGALWRRRLTKKNISFDQSLSAEIQDASKKQGFARKKRDDLHKLAESNRSFSHYRWW</sequence>
<dbReference type="InterPro" id="IPR034643">
    <property type="entry name" value="RPS7_plant"/>
</dbReference>
<dbReference type="NCBIfam" id="TIGR01029">
    <property type="entry name" value="rpsG_bact"/>
    <property type="match status" value="1"/>
</dbReference>
<dbReference type="GO" id="GO:0006412">
    <property type="term" value="P:translation"/>
    <property type="evidence" value="ECO:0007669"/>
    <property type="project" value="InterPro"/>
</dbReference>
<name>A0A8F6YEU1_9VIRI</name>
<organism evidence="7">
    <name type="scientific">Nitellopsis obtusa</name>
    <dbReference type="NCBI Taxonomy" id="40811"/>
    <lineage>
        <taxon>Eukaryota</taxon>
        <taxon>Viridiplantae</taxon>
        <taxon>Streptophyta</taxon>
        <taxon>Charophyceae</taxon>
        <taxon>Charales</taxon>
        <taxon>Characeae</taxon>
        <taxon>Nitellopsis</taxon>
    </lineage>
</organism>
<evidence type="ECO:0000256" key="1">
    <source>
        <dbReference type="ARBA" id="ARBA00007151"/>
    </source>
</evidence>
<dbReference type="AlphaFoldDB" id="A0A8F6YEU1"/>
<keyword evidence="4 7" id="KW-0689">Ribosomal protein</keyword>
<comment type="similarity">
    <text evidence="1">Belongs to the universal ribosomal protein uS7 family.</text>
</comment>
<evidence type="ECO:0000256" key="4">
    <source>
        <dbReference type="ARBA" id="ARBA00022980"/>
    </source>
</evidence>
<dbReference type="Pfam" id="PF00177">
    <property type="entry name" value="Ribosomal_S7"/>
    <property type="match status" value="1"/>
</dbReference>
<dbReference type="InterPro" id="IPR023798">
    <property type="entry name" value="Ribosomal_uS7_dom"/>
</dbReference>
<evidence type="ECO:0000256" key="5">
    <source>
        <dbReference type="ARBA" id="ARBA00023274"/>
    </source>
</evidence>
<dbReference type="PANTHER" id="PTHR11205">
    <property type="entry name" value="RIBOSOMAL PROTEIN S7"/>
    <property type="match status" value="1"/>
</dbReference>
<evidence type="ECO:0000313" key="7">
    <source>
        <dbReference type="EMBL" id="QXT44728.1"/>
    </source>
</evidence>
<proteinExistence type="inferred from homology"/>
<dbReference type="SUPFAM" id="SSF47973">
    <property type="entry name" value="Ribosomal protein S7"/>
    <property type="match status" value="1"/>
</dbReference>
<dbReference type="GO" id="GO:0003735">
    <property type="term" value="F:structural constituent of ribosome"/>
    <property type="evidence" value="ECO:0007669"/>
    <property type="project" value="InterPro"/>
</dbReference>
<dbReference type="InterPro" id="IPR000235">
    <property type="entry name" value="Ribosomal_uS7"/>
</dbReference>
<dbReference type="GO" id="GO:0005763">
    <property type="term" value="C:mitochondrial small ribosomal subunit"/>
    <property type="evidence" value="ECO:0007669"/>
    <property type="project" value="InterPro"/>
</dbReference>
<reference evidence="7" key="1">
    <citation type="journal article" date="2021" name="Biol. Invasions">
        <title>Global high-throughput genotyping of organellar genomes reveals insights into the origin and spread of invasive starry stonewort (Nitellopsis obtusa).</title>
        <authorList>
            <person name="Sleith R.S."/>
            <person name="Karol K.G."/>
        </authorList>
    </citation>
    <scope>NUCLEOTIDE SEQUENCE</scope>
    <source>
        <strain evidence="7">KGK5729</strain>
    </source>
</reference>
<geneLocation type="mitochondrion" evidence="7"/>
<dbReference type="EMBL" id="MW556320">
    <property type="protein sequence ID" value="QXT44728.1"/>
    <property type="molecule type" value="Genomic_DNA"/>
</dbReference>
<dbReference type="InterPro" id="IPR036823">
    <property type="entry name" value="Ribosomal_uS7_dom_sf"/>
</dbReference>
<feature type="domain" description="Small ribosomal subunit protein uS7" evidence="6">
    <location>
        <begin position="22"/>
        <end position="157"/>
    </location>
</feature>
<evidence type="ECO:0000259" key="6">
    <source>
        <dbReference type="Pfam" id="PF00177"/>
    </source>
</evidence>
<dbReference type="GO" id="GO:0019843">
    <property type="term" value="F:rRNA binding"/>
    <property type="evidence" value="ECO:0007669"/>
    <property type="project" value="UniProtKB-KW"/>
</dbReference>
<gene>
    <name evidence="7" type="primary">rps7</name>
</gene>
<dbReference type="PIRSF" id="PIRSF002122">
    <property type="entry name" value="RPS7p_RPS7a_RPS5e_RPS7o"/>
    <property type="match status" value="1"/>
</dbReference>
<evidence type="ECO:0000256" key="3">
    <source>
        <dbReference type="ARBA" id="ARBA00022884"/>
    </source>
</evidence>
<dbReference type="Gene3D" id="1.10.455.10">
    <property type="entry name" value="Ribosomal protein S7 domain"/>
    <property type="match status" value="1"/>
</dbReference>
<keyword evidence="3" id="KW-0694">RNA-binding</keyword>